<dbReference type="EMBL" id="CP001635">
    <property type="protein sequence ID" value="ACS17339.1"/>
    <property type="molecule type" value="Genomic_DNA"/>
</dbReference>
<accession>C5CLE4</accession>
<gene>
    <name evidence="2" type="ordered locus">Vapar_0685</name>
</gene>
<name>C5CLE4_VARPS</name>
<dbReference type="STRING" id="543728.Vapar_0685"/>
<sequence length="282" mass="31583">MKSTSFTIQELKKLDSLNATITGFLKLPKWTVATGAMLISGVQPVPLAISVPDEACQLSDPISPAQSSQLQSARSVMKDWSEHHEDEDGSSSDVPTEEEPISFLIWCEEEYRGSLRRPVFLDHFLVLAGFENATPVQQNVVARLLELEQHAAVERNRPLSVVEAQLPQADLPTPGFFSKRMVKLVEDRKIKSSIAREIAEALDRTSSTRPLRPQLIWQELLEMAGSGQFPALRPKDTNTIVIPGGSKRTWEPFTLDAFRQWLNRNKTHLLPKANTSDDTDRS</sequence>
<dbReference type="AlphaFoldDB" id="C5CLE4"/>
<feature type="compositionally biased region" description="Basic and acidic residues" evidence="1">
    <location>
        <begin position="76"/>
        <end position="86"/>
    </location>
</feature>
<dbReference type="KEGG" id="vap:Vapar_0685"/>
<feature type="compositionally biased region" description="Acidic residues" evidence="1">
    <location>
        <begin position="87"/>
        <end position="96"/>
    </location>
</feature>
<reference evidence="2" key="1">
    <citation type="submission" date="2009-06" db="EMBL/GenBank/DDBJ databases">
        <title>Complete sequence of chromosome 1 of Variovorax paradoxus S110.</title>
        <authorList>
            <consortium name="US DOE Joint Genome Institute"/>
            <person name="Lucas S."/>
            <person name="Copeland A."/>
            <person name="Lapidus A."/>
            <person name="Glavina del Rio T."/>
            <person name="Tice H."/>
            <person name="Bruce D."/>
            <person name="Goodwin L."/>
            <person name="Pitluck S."/>
            <person name="Chertkov O."/>
            <person name="Brettin T."/>
            <person name="Detter J.C."/>
            <person name="Han C."/>
            <person name="Larimer F."/>
            <person name="Land M."/>
            <person name="Hauser L."/>
            <person name="Kyrpides N."/>
            <person name="Ovchinnikova G."/>
            <person name="Orwin P."/>
            <person name="Leadbetter J.R."/>
            <person name="Spain J.C."/>
            <person name="Han J.I."/>
        </authorList>
    </citation>
    <scope>NUCLEOTIDE SEQUENCE</scope>
    <source>
        <strain evidence="2">S110</strain>
    </source>
</reference>
<evidence type="ECO:0000256" key="1">
    <source>
        <dbReference type="SAM" id="MobiDB-lite"/>
    </source>
</evidence>
<evidence type="ECO:0000313" key="2">
    <source>
        <dbReference type="EMBL" id="ACS17339.1"/>
    </source>
</evidence>
<feature type="compositionally biased region" description="Polar residues" evidence="1">
    <location>
        <begin position="64"/>
        <end position="74"/>
    </location>
</feature>
<feature type="region of interest" description="Disordered" evidence="1">
    <location>
        <begin position="60"/>
        <end position="96"/>
    </location>
</feature>
<dbReference type="HOGENOM" id="CLU_986751_0_0_4"/>
<organism evidence="2">
    <name type="scientific">Variovorax paradoxus (strain S110)</name>
    <dbReference type="NCBI Taxonomy" id="543728"/>
    <lineage>
        <taxon>Bacteria</taxon>
        <taxon>Pseudomonadati</taxon>
        <taxon>Pseudomonadota</taxon>
        <taxon>Betaproteobacteria</taxon>
        <taxon>Burkholderiales</taxon>
        <taxon>Comamonadaceae</taxon>
        <taxon>Variovorax</taxon>
    </lineage>
</organism>
<proteinExistence type="predicted"/>
<protein>
    <submittedName>
        <fullName evidence="2">Uncharacterized protein</fullName>
    </submittedName>
</protein>